<dbReference type="InterPro" id="IPR027246">
    <property type="entry name" value="Porin_Euk/Tom40"/>
</dbReference>
<keyword evidence="3" id="KW-0813">Transport</keyword>
<keyword evidence="9" id="KW-0472">Membrane</keyword>
<dbReference type="Gene3D" id="2.40.160.10">
    <property type="entry name" value="Porin"/>
    <property type="match status" value="1"/>
</dbReference>
<evidence type="ECO:0000256" key="7">
    <source>
        <dbReference type="ARBA" id="ARBA00022927"/>
    </source>
</evidence>
<evidence type="ECO:0000313" key="12">
    <source>
        <dbReference type="Proteomes" id="UP000078348"/>
    </source>
</evidence>
<evidence type="ECO:0000256" key="8">
    <source>
        <dbReference type="ARBA" id="ARBA00023128"/>
    </source>
</evidence>
<keyword evidence="4" id="KW-1134">Transmembrane beta strand</keyword>
<dbReference type="EMBL" id="LXWW01000129">
    <property type="protein sequence ID" value="OAO15585.1"/>
    <property type="molecule type" value="Genomic_DNA"/>
</dbReference>
<evidence type="ECO:0000256" key="1">
    <source>
        <dbReference type="ARBA" id="ARBA00004374"/>
    </source>
</evidence>
<evidence type="ECO:0000256" key="10">
    <source>
        <dbReference type="SAM" id="MobiDB-lite"/>
    </source>
</evidence>
<organism evidence="11 12">
    <name type="scientific">Blastocystis sp. subtype 1 (strain ATCC 50177 / NandII)</name>
    <dbReference type="NCBI Taxonomy" id="478820"/>
    <lineage>
        <taxon>Eukaryota</taxon>
        <taxon>Sar</taxon>
        <taxon>Stramenopiles</taxon>
        <taxon>Bigyra</taxon>
        <taxon>Opalozoa</taxon>
        <taxon>Opalinata</taxon>
        <taxon>Blastocystidae</taxon>
        <taxon>Blastocystis</taxon>
    </lineage>
</organism>
<dbReference type="AlphaFoldDB" id="A0A196SEU7"/>
<dbReference type="GO" id="GO:0030150">
    <property type="term" value="P:protein import into mitochondrial matrix"/>
    <property type="evidence" value="ECO:0007669"/>
    <property type="project" value="InterPro"/>
</dbReference>
<accession>A0A196SEU7</accession>
<dbReference type="PANTHER" id="PTHR10802">
    <property type="entry name" value="MITOCHONDRIAL IMPORT RECEPTOR SUBUNIT TOM40"/>
    <property type="match status" value="1"/>
</dbReference>
<evidence type="ECO:0000256" key="9">
    <source>
        <dbReference type="ARBA" id="ARBA00023136"/>
    </source>
</evidence>
<comment type="similarity">
    <text evidence="2">Belongs to the Tom40 family.</text>
</comment>
<keyword evidence="7" id="KW-0653">Protein transport</keyword>
<evidence type="ECO:0000313" key="11">
    <source>
        <dbReference type="EMBL" id="OAO15585.1"/>
    </source>
</evidence>
<dbReference type="Proteomes" id="UP000078348">
    <property type="component" value="Unassembled WGS sequence"/>
</dbReference>
<comment type="subcellular location">
    <subcellularLocation>
        <location evidence="1">Mitochondrion outer membrane</location>
        <topology evidence="1">Multi-pass membrane protein</topology>
    </subcellularLocation>
</comment>
<reference evidence="11 12" key="1">
    <citation type="submission" date="2016-05" db="EMBL/GenBank/DDBJ databases">
        <title>Nuclear genome of Blastocystis sp. subtype 1 NandII.</title>
        <authorList>
            <person name="Gentekaki E."/>
            <person name="Curtis B."/>
            <person name="Stairs C."/>
            <person name="Eme L."/>
            <person name="Herman E."/>
            <person name="Klimes V."/>
            <person name="Arias M.C."/>
            <person name="Elias M."/>
            <person name="Hilliou F."/>
            <person name="Klute M."/>
            <person name="Malik S.-B."/>
            <person name="Pightling A."/>
            <person name="Rachubinski R."/>
            <person name="Salas D."/>
            <person name="Schlacht A."/>
            <person name="Suga H."/>
            <person name="Archibald J."/>
            <person name="Ball S.G."/>
            <person name="Clark G."/>
            <person name="Dacks J."/>
            <person name="Van Der Giezen M."/>
            <person name="Tsaousis A."/>
            <person name="Roger A."/>
        </authorList>
    </citation>
    <scope>NUCLEOTIDE SEQUENCE [LARGE SCALE GENOMIC DNA]</scope>
    <source>
        <strain evidence="12">ATCC 50177 / NandII</strain>
    </source>
</reference>
<evidence type="ECO:0000256" key="2">
    <source>
        <dbReference type="ARBA" id="ARBA00010510"/>
    </source>
</evidence>
<dbReference type="InterPro" id="IPR023614">
    <property type="entry name" value="Porin_dom_sf"/>
</dbReference>
<evidence type="ECO:0000256" key="3">
    <source>
        <dbReference type="ARBA" id="ARBA00022448"/>
    </source>
</evidence>
<keyword evidence="8" id="KW-0496">Mitochondrion</keyword>
<sequence length="305" mass="33804">MDPKTDSAPISIDQSKPASAAPEKSTPKRAYPGTYDNMFMEAKSVVMVDILDGFRASVMKQVTPFFAITHELMLGSQFFPREIGNSLYNLSIDVFYRKKNINATIDSTGRIGGRFIWPINKEYNAIFNVVTSNVPGQDNATAELHYKGSDFHLTGKVASGSSLSATYCQYINDKWSAGMEVGHNPVHPGLVYSVAVKRLLETGFVGATVSSTKQVEAWYLMNASKRTKFISKLTVDLASRMSEFQVGCMYYFKSGKMNMSLTSQGHLQSYIEEYVTPSLLMTLSVDHNVFANMSRIGFGMKVTMA</sequence>
<proteinExistence type="inferred from homology"/>
<feature type="region of interest" description="Disordered" evidence="10">
    <location>
        <begin position="1"/>
        <end position="29"/>
    </location>
</feature>
<dbReference type="OrthoDB" id="19656at2759"/>
<keyword evidence="12" id="KW-1185">Reference proteome</keyword>
<gene>
    <name evidence="11" type="ORF">AV274_2659</name>
</gene>
<dbReference type="STRING" id="478820.A0A196SEU7"/>
<dbReference type="Pfam" id="PF01459">
    <property type="entry name" value="Porin_3"/>
    <property type="match status" value="1"/>
</dbReference>
<protein>
    <submittedName>
        <fullName evidence="11">Tom40</fullName>
    </submittedName>
</protein>
<evidence type="ECO:0000256" key="6">
    <source>
        <dbReference type="ARBA" id="ARBA00022787"/>
    </source>
</evidence>
<dbReference type="GO" id="GO:0005741">
    <property type="term" value="C:mitochondrial outer membrane"/>
    <property type="evidence" value="ECO:0007669"/>
    <property type="project" value="UniProtKB-SubCell"/>
</dbReference>
<name>A0A196SEU7_BLAHN</name>
<keyword evidence="5" id="KW-0812">Transmembrane</keyword>
<evidence type="ECO:0000256" key="5">
    <source>
        <dbReference type="ARBA" id="ARBA00022692"/>
    </source>
</evidence>
<dbReference type="GO" id="GO:0008320">
    <property type="term" value="F:protein transmembrane transporter activity"/>
    <property type="evidence" value="ECO:0007669"/>
    <property type="project" value="InterPro"/>
</dbReference>
<dbReference type="InterPro" id="IPR037930">
    <property type="entry name" value="Tom40"/>
</dbReference>
<keyword evidence="6" id="KW-1000">Mitochondrion outer membrane</keyword>
<comment type="caution">
    <text evidence="11">The sequence shown here is derived from an EMBL/GenBank/DDBJ whole genome shotgun (WGS) entry which is preliminary data.</text>
</comment>
<evidence type="ECO:0000256" key="4">
    <source>
        <dbReference type="ARBA" id="ARBA00022452"/>
    </source>
</evidence>